<dbReference type="STRING" id="933388.S8B7Q5"/>
<evidence type="ECO:0000256" key="1">
    <source>
        <dbReference type="ARBA" id="ARBA00001974"/>
    </source>
</evidence>
<dbReference type="EMBL" id="KB644415">
    <property type="protein sequence ID" value="EPS35033.1"/>
    <property type="molecule type" value="Genomic_DNA"/>
</dbReference>
<dbReference type="InterPro" id="IPR039261">
    <property type="entry name" value="FNR_nucleotide-bd"/>
</dbReference>
<evidence type="ECO:0000313" key="8">
    <source>
        <dbReference type="Proteomes" id="UP000019376"/>
    </source>
</evidence>
<comment type="cofactor">
    <cofactor evidence="1">
        <name>FAD</name>
        <dbReference type="ChEBI" id="CHEBI:57692"/>
    </cofactor>
</comment>
<evidence type="ECO:0000256" key="2">
    <source>
        <dbReference type="ARBA" id="ARBA00022630"/>
    </source>
</evidence>
<dbReference type="SUPFAM" id="SSF63380">
    <property type="entry name" value="Riboflavin synthase domain-like"/>
    <property type="match status" value="1"/>
</dbReference>
<dbReference type="OrthoDB" id="1856718at2759"/>
<dbReference type="GO" id="GO:0005829">
    <property type="term" value="C:cytosol"/>
    <property type="evidence" value="ECO:0007669"/>
    <property type="project" value="TreeGrafter"/>
</dbReference>
<keyword evidence="3" id="KW-0274">FAD</keyword>
<accession>S8B7Q5</accession>
<protein>
    <recommendedName>
        <fullName evidence="5">NADPH--hemoprotein reductase</fullName>
        <ecNumber evidence="5">1.6.2.4</ecNumber>
    </recommendedName>
</protein>
<evidence type="ECO:0000256" key="3">
    <source>
        <dbReference type="ARBA" id="ARBA00022827"/>
    </source>
</evidence>
<dbReference type="InterPro" id="IPR023173">
    <property type="entry name" value="NADPH_Cyt_P450_Rdtase_alpha"/>
</dbReference>
<dbReference type="PANTHER" id="PTHR19384">
    <property type="entry name" value="NITRIC OXIDE SYNTHASE-RELATED"/>
    <property type="match status" value="1"/>
</dbReference>
<dbReference type="eggNOG" id="KOG1158">
    <property type="taxonomic scope" value="Eukaryota"/>
</dbReference>
<dbReference type="Proteomes" id="UP000019376">
    <property type="component" value="Unassembled WGS sequence"/>
</dbReference>
<feature type="domain" description="Sulfite reductase [NADPH] flavoprotein alpha-component-like FAD-binding" evidence="6">
    <location>
        <begin position="9"/>
        <end position="209"/>
    </location>
</feature>
<evidence type="ECO:0000256" key="4">
    <source>
        <dbReference type="ARBA" id="ARBA00023002"/>
    </source>
</evidence>
<dbReference type="PANTHER" id="PTHR19384:SF17">
    <property type="entry name" value="NADPH--CYTOCHROME P450 REDUCTASE"/>
    <property type="match status" value="1"/>
</dbReference>
<dbReference type="SUPFAM" id="SSF52343">
    <property type="entry name" value="Ferredoxin reductase-like, C-terminal NADP-linked domain"/>
    <property type="match status" value="1"/>
</dbReference>
<evidence type="ECO:0000313" key="7">
    <source>
        <dbReference type="EMBL" id="EPS35033.1"/>
    </source>
</evidence>
<sequence length="292" mass="32434">MGEIQDGLLLHMEFDTRSGGQTIQYESEDHLATWQINPNGEVILIASLFKWDKKTLKANIEIRPHGSALDGSVAVFGVAPTTRETLLHYQLDICGPVTPEMLELLAAYSPGPAAKKYLNRYRFECLSTSDISRNLLTRGQLMKQAASKAVWPEEEFSTLISIMPRLRLWYFSIVSSPRVNPSSIAITAGVLETTIAHTDRGFIGLTAGYLHSLHLKENQLNSSDEPESSNNLEGPRSIVKDHKLFAHIRKSRFRLPDSDETPIIFIAAGSGITPFRAFVQKRKLLSSKGISG</sequence>
<proteinExistence type="predicted"/>
<dbReference type="HOGENOM" id="CLU_953464_0_0_1"/>
<name>S8B7Q5_PENO1</name>
<dbReference type="AlphaFoldDB" id="S8B7Q5"/>
<dbReference type="InterPro" id="IPR017938">
    <property type="entry name" value="Riboflavin_synthase-like_b-brl"/>
</dbReference>
<evidence type="ECO:0000259" key="6">
    <source>
        <dbReference type="Pfam" id="PF00667"/>
    </source>
</evidence>
<keyword evidence="2" id="KW-0285">Flavoprotein</keyword>
<dbReference type="InterPro" id="IPR003097">
    <property type="entry name" value="CysJ-like_FAD-binding"/>
</dbReference>
<evidence type="ECO:0000256" key="5">
    <source>
        <dbReference type="ARBA" id="ARBA00023797"/>
    </source>
</evidence>
<keyword evidence="4" id="KW-0560">Oxidoreductase</keyword>
<dbReference type="Gene3D" id="1.20.990.10">
    <property type="entry name" value="NADPH-cytochrome p450 Reductase, Chain A, domain 3"/>
    <property type="match status" value="1"/>
</dbReference>
<keyword evidence="8" id="KW-1185">Reference proteome</keyword>
<dbReference type="GO" id="GO:0050660">
    <property type="term" value="F:flavin adenine dinucleotide binding"/>
    <property type="evidence" value="ECO:0007669"/>
    <property type="project" value="TreeGrafter"/>
</dbReference>
<reference evidence="7 8" key="1">
    <citation type="journal article" date="2013" name="PLoS ONE">
        <title>Genomic and secretomic analyses reveal unique features of the lignocellulolytic enzyme system of Penicillium decumbens.</title>
        <authorList>
            <person name="Liu G."/>
            <person name="Zhang L."/>
            <person name="Wei X."/>
            <person name="Zou G."/>
            <person name="Qin Y."/>
            <person name="Ma L."/>
            <person name="Li J."/>
            <person name="Zheng H."/>
            <person name="Wang S."/>
            <person name="Wang C."/>
            <person name="Xun L."/>
            <person name="Zhao G.-P."/>
            <person name="Zhou Z."/>
            <person name="Qu Y."/>
        </authorList>
    </citation>
    <scope>NUCLEOTIDE SEQUENCE [LARGE SCALE GENOMIC DNA]</scope>
    <source>
        <strain evidence="8">114-2 / CGMCC 5302</strain>
    </source>
</reference>
<organism evidence="7 8">
    <name type="scientific">Penicillium oxalicum (strain 114-2 / CGMCC 5302)</name>
    <name type="common">Penicillium decumbens</name>
    <dbReference type="NCBI Taxonomy" id="933388"/>
    <lineage>
        <taxon>Eukaryota</taxon>
        <taxon>Fungi</taxon>
        <taxon>Dikarya</taxon>
        <taxon>Ascomycota</taxon>
        <taxon>Pezizomycotina</taxon>
        <taxon>Eurotiomycetes</taxon>
        <taxon>Eurotiomycetidae</taxon>
        <taxon>Eurotiales</taxon>
        <taxon>Aspergillaceae</taxon>
        <taxon>Penicillium</taxon>
    </lineage>
</organism>
<dbReference type="GO" id="GO:0003958">
    <property type="term" value="F:NADPH-hemoprotein reductase activity"/>
    <property type="evidence" value="ECO:0007669"/>
    <property type="project" value="UniProtKB-EC"/>
</dbReference>
<gene>
    <name evidence="7" type="ORF">PDE_09998</name>
</gene>
<dbReference type="Gene3D" id="3.40.50.80">
    <property type="entry name" value="Nucleotide-binding domain of ferredoxin-NADP reductase (FNR) module"/>
    <property type="match status" value="1"/>
</dbReference>
<dbReference type="EC" id="1.6.2.4" evidence="5"/>
<dbReference type="Gene3D" id="2.40.30.10">
    <property type="entry name" value="Translation factors"/>
    <property type="match status" value="1"/>
</dbReference>
<dbReference type="PhylomeDB" id="S8B7Q5"/>
<dbReference type="GO" id="GO:0010181">
    <property type="term" value="F:FMN binding"/>
    <property type="evidence" value="ECO:0007669"/>
    <property type="project" value="TreeGrafter"/>
</dbReference>
<dbReference type="Pfam" id="PF00667">
    <property type="entry name" value="FAD_binding_1"/>
    <property type="match status" value="1"/>
</dbReference>